<dbReference type="OrthoDB" id="8074305at2"/>
<proteinExistence type="predicted"/>
<dbReference type="EMBL" id="CP041690">
    <property type="protein sequence ID" value="QEE21907.1"/>
    <property type="molecule type" value="Genomic_DNA"/>
</dbReference>
<gene>
    <name evidence="1" type="ORF">FNA67_17740</name>
</gene>
<name>A0A5B9DRQ5_9HYPH</name>
<dbReference type="Proteomes" id="UP000321062">
    <property type="component" value="Chromosome"/>
</dbReference>
<dbReference type="RefSeq" id="WP_147657324.1">
    <property type="nucleotide sequence ID" value="NZ_BMFM01000002.1"/>
</dbReference>
<protein>
    <submittedName>
        <fullName evidence="1">Uncharacterized protein</fullName>
    </submittedName>
</protein>
<sequence length="233" mass="24052">MTLHSATPTHPKAVKAQAELRRIATVALLSIALGFFMQVLILTSRLLAGAALPGITILADLAQGITWSFFVCTGVAIGVAIGKARKALAGLMGVIFAPLGIALSKSAQKAMLVALDAAEQPALLSLTTIGLVRAVEYGILAWVLAIFAEKELSRPLPYLGVGAAVGIVFGVILAALTWVSLEAAGKAFTAPQLAGTLVNEIGSPIGCAFIVFIGQLVARNFKIYKAHVPAAAK</sequence>
<keyword evidence="2" id="KW-1185">Reference proteome</keyword>
<accession>A0A5B9DRQ5</accession>
<reference evidence="1 2" key="1">
    <citation type="journal article" date="2015" name="Int. J. Syst. Evol. Microbiol.">
        <title>Youhaiella tibetensis gen. nov., sp. nov., isolated from subsurface sediment.</title>
        <authorList>
            <person name="Wang Y.X."/>
            <person name="Huang F.Q."/>
            <person name="Nogi Y."/>
            <person name="Pang S.J."/>
            <person name="Wang P.K."/>
            <person name="Lv J."/>
        </authorList>
    </citation>
    <scope>NUCLEOTIDE SEQUENCE [LARGE SCALE GENOMIC DNA]</scope>
    <source>
        <strain evidence="2">fig4</strain>
    </source>
</reference>
<evidence type="ECO:0000313" key="2">
    <source>
        <dbReference type="Proteomes" id="UP000321062"/>
    </source>
</evidence>
<dbReference type="AlphaFoldDB" id="A0A5B9DRQ5"/>
<dbReference type="KEGG" id="yti:FNA67_17740"/>
<evidence type="ECO:0000313" key="1">
    <source>
        <dbReference type="EMBL" id="QEE21907.1"/>
    </source>
</evidence>
<organism evidence="1 2">
    <name type="scientific">Paradevosia tibetensis</name>
    <dbReference type="NCBI Taxonomy" id="1447062"/>
    <lineage>
        <taxon>Bacteria</taxon>
        <taxon>Pseudomonadati</taxon>
        <taxon>Pseudomonadota</taxon>
        <taxon>Alphaproteobacteria</taxon>
        <taxon>Hyphomicrobiales</taxon>
        <taxon>Devosiaceae</taxon>
        <taxon>Paradevosia</taxon>
    </lineage>
</organism>